<comment type="catalytic activity">
    <reaction evidence="10 11">
        <text>shikimate + ATP = 3-phosphoshikimate + ADP + H(+)</text>
        <dbReference type="Rhea" id="RHEA:13121"/>
        <dbReference type="ChEBI" id="CHEBI:15378"/>
        <dbReference type="ChEBI" id="CHEBI:30616"/>
        <dbReference type="ChEBI" id="CHEBI:36208"/>
        <dbReference type="ChEBI" id="CHEBI:145989"/>
        <dbReference type="ChEBI" id="CHEBI:456216"/>
        <dbReference type="EC" id="2.7.1.71"/>
    </reaction>
</comment>
<comment type="pathway">
    <text evidence="1 11">Metabolic intermediate biosynthesis; chorismate biosynthesis; chorismate from D-erythrose 4-phosphate and phosphoenolpyruvate: step 5/7.</text>
</comment>
<comment type="cofactor">
    <cofactor evidence="11">
        <name>Mg(2+)</name>
        <dbReference type="ChEBI" id="CHEBI:18420"/>
    </cofactor>
    <text evidence="11">Binds 1 Mg(2+) ion per subunit.</text>
</comment>
<evidence type="ECO:0000256" key="10">
    <source>
        <dbReference type="ARBA" id="ARBA00048567"/>
    </source>
</evidence>
<keyword evidence="5 11" id="KW-0808">Transferase</keyword>
<protein>
    <recommendedName>
        <fullName evidence="3 11">Shikimate kinase</fullName>
        <shortName evidence="11">SK</shortName>
        <ecNumber evidence="3 11">2.7.1.71</ecNumber>
    </recommendedName>
</protein>
<evidence type="ECO:0000256" key="9">
    <source>
        <dbReference type="ARBA" id="ARBA00023141"/>
    </source>
</evidence>
<feature type="binding site" evidence="11">
    <location>
        <position position="93"/>
    </location>
    <ligand>
        <name>substrate</name>
    </ligand>
</feature>
<dbReference type="Proteomes" id="UP000568050">
    <property type="component" value="Unassembled WGS sequence"/>
</dbReference>
<evidence type="ECO:0000313" key="13">
    <source>
        <dbReference type="Proteomes" id="UP000568050"/>
    </source>
</evidence>
<evidence type="ECO:0000256" key="3">
    <source>
        <dbReference type="ARBA" id="ARBA00012154"/>
    </source>
</evidence>
<keyword evidence="11" id="KW-0479">Metal-binding</keyword>
<name>A0A839QU19_9MICO</name>
<keyword evidence="7 11" id="KW-0418">Kinase</keyword>
<keyword evidence="11" id="KW-0963">Cytoplasm</keyword>
<proteinExistence type="inferred from homology"/>
<gene>
    <name evidence="11" type="primary">aroK</name>
    <name evidence="12" type="ORF">FHX50_000597</name>
</gene>
<dbReference type="GO" id="GO:0000287">
    <property type="term" value="F:magnesium ion binding"/>
    <property type="evidence" value="ECO:0007669"/>
    <property type="project" value="UniProtKB-UniRule"/>
</dbReference>
<keyword evidence="4 11" id="KW-0028">Amino-acid biosynthesis</keyword>
<feature type="binding site" evidence="11">
    <location>
        <position position="167"/>
    </location>
    <ligand>
        <name>ATP</name>
        <dbReference type="ChEBI" id="CHEBI:30616"/>
    </ligand>
</feature>
<keyword evidence="9 11" id="KW-0057">Aromatic amino acid biosynthesis</keyword>
<keyword evidence="6 11" id="KW-0547">Nucleotide-binding</keyword>
<dbReference type="AlphaFoldDB" id="A0A839QU19"/>
<dbReference type="GO" id="GO:0009423">
    <property type="term" value="P:chorismate biosynthetic process"/>
    <property type="evidence" value="ECO:0007669"/>
    <property type="project" value="UniProtKB-UniRule"/>
</dbReference>
<keyword evidence="8 11" id="KW-0067">ATP-binding</keyword>
<dbReference type="PANTHER" id="PTHR21087">
    <property type="entry name" value="SHIKIMATE KINASE"/>
    <property type="match status" value="1"/>
</dbReference>
<dbReference type="Gene3D" id="3.40.50.300">
    <property type="entry name" value="P-loop containing nucleotide triphosphate hydrolases"/>
    <property type="match status" value="1"/>
</dbReference>
<keyword evidence="13" id="KW-1185">Reference proteome</keyword>
<dbReference type="Pfam" id="PF01202">
    <property type="entry name" value="SKI"/>
    <property type="match status" value="1"/>
</dbReference>
<evidence type="ECO:0000256" key="7">
    <source>
        <dbReference type="ARBA" id="ARBA00022777"/>
    </source>
</evidence>
<comment type="subunit">
    <text evidence="11">Monomer.</text>
</comment>
<accession>A0A839QU19</accession>
<dbReference type="GO" id="GO:0005524">
    <property type="term" value="F:ATP binding"/>
    <property type="evidence" value="ECO:0007669"/>
    <property type="project" value="UniProtKB-UniRule"/>
</dbReference>
<evidence type="ECO:0000256" key="1">
    <source>
        <dbReference type="ARBA" id="ARBA00004842"/>
    </source>
</evidence>
<keyword evidence="11" id="KW-0460">Magnesium</keyword>
<comment type="caution">
    <text evidence="12">The sequence shown here is derived from an EMBL/GenBank/DDBJ whole genome shotgun (WGS) entry which is preliminary data.</text>
</comment>
<sequence>MTDTSRTTAPGPSRGPVAVLIGPMGSGKTTVGRALARLLGVPFADSDAAIVEADGRTIPVIFEQDGETGFRTVEQRVIARLLTDHRGVLALGGGAVTTGATREALTGHTVILLDVDEDAVGPRIGTGEGRPLLAGGPDPLAAWRERTASRAPLFAACATHTVDTTGRTPDQIARTIADITGTKEQP</sequence>
<feature type="binding site" evidence="11">
    <location>
        <position position="29"/>
    </location>
    <ligand>
        <name>Mg(2+)</name>
        <dbReference type="ChEBI" id="CHEBI:18420"/>
    </ligand>
</feature>
<dbReference type="PRINTS" id="PR01100">
    <property type="entry name" value="SHIKIMTKNASE"/>
</dbReference>
<evidence type="ECO:0000256" key="6">
    <source>
        <dbReference type="ARBA" id="ARBA00022741"/>
    </source>
</evidence>
<feature type="binding site" evidence="11">
    <location>
        <position position="150"/>
    </location>
    <ligand>
        <name>substrate</name>
    </ligand>
</feature>
<reference evidence="12 13" key="1">
    <citation type="submission" date="2020-08" db="EMBL/GenBank/DDBJ databases">
        <title>Sequencing the genomes of 1000 actinobacteria strains.</title>
        <authorList>
            <person name="Klenk H.-P."/>
        </authorList>
    </citation>
    <scope>NUCLEOTIDE SEQUENCE [LARGE SCALE GENOMIC DNA]</scope>
    <source>
        <strain evidence="12 13">DSM 23040</strain>
    </source>
</reference>
<dbReference type="InterPro" id="IPR023000">
    <property type="entry name" value="Shikimate_kinase_CS"/>
</dbReference>
<dbReference type="UniPathway" id="UPA00053">
    <property type="reaction ID" value="UER00088"/>
</dbReference>
<feature type="binding site" evidence="11">
    <location>
        <begin position="25"/>
        <end position="30"/>
    </location>
    <ligand>
        <name>ATP</name>
        <dbReference type="ChEBI" id="CHEBI:30616"/>
    </ligand>
</feature>
<evidence type="ECO:0000256" key="5">
    <source>
        <dbReference type="ARBA" id="ARBA00022679"/>
    </source>
</evidence>
<dbReference type="PROSITE" id="PS01128">
    <property type="entry name" value="SHIKIMATE_KINASE"/>
    <property type="match status" value="1"/>
</dbReference>
<comment type="function">
    <text evidence="11">Catalyzes the specific phosphorylation of the 3-hydroxyl group of shikimic acid using ATP as a cosubstrate.</text>
</comment>
<dbReference type="GO" id="GO:0004765">
    <property type="term" value="F:shikimate kinase activity"/>
    <property type="evidence" value="ECO:0007669"/>
    <property type="project" value="UniProtKB-UniRule"/>
</dbReference>
<dbReference type="SUPFAM" id="SSF52540">
    <property type="entry name" value="P-loop containing nucleoside triphosphate hydrolases"/>
    <property type="match status" value="1"/>
</dbReference>
<feature type="binding site" evidence="11">
    <location>
        <position position="130"/>
    </location>
    <ligand>
        <name>ATP</name>
        <dbReference type="ChEBI" id="CHEBI:30616"/>
    </ligand>
</feature>
<comment type="subcellular location">
    <subcellularLocation>
        <location evidence="11">Cytoplasm</location>
    </subcellularLocation>
</comment>
<dbReference type="EMBL" id="JACHWP010000001">
    <property type="protein sequence ID" value="MBB3022349.1"/>
    <property type="molecule type" value="Genomic_DNA"/>
</dbReference>
<feature type="binding site" evidence="11">
    <location>
        <position position="47"/>
    </location>
    <ligand>
        <name>substrate</name>
    </ligand>
</feature>
<dbReference type="PANTHER" id="PTHR21087:SF16">
    <property type="entry name" value="SHIKIMATE KINASE 1, CHLOROPLASTIC"/>
    <property type="match status" value="1"/>
</dbReference>
<evidence type="ECO:0000313" key="12">
    <source>
        <dbReference type="EMBL" id="MBB3022349.1"/>
    </source>
</evidence>
<evidence type="ECO:0000256" key="2">
    <source>
        <dbReference type="ARBA" id="ARBA00006997"/>
    </source>
</evidence>
<dbReference type="CDD" id="cd00464">
    <property type="entry name" value="SK"/>
    <property type="match status" value="1"/>
</dbReference>
<organism evidence="12 13">
    <name type="scientific">Helcobacillus massiliensis</name>
    <dbReference type="NCBI Taxonomy" id="521392"/>
    <lineage>
        <taxon>Bacteria</taxon>
        <taxon>Bacillati</taxon>
        <taxon>Actinomycetota</taxon>
        <taxon>Actinomycetes</taxon>
        <taxon>Micrococcales</taxon>
        <taxon>Dermabacteraceae</taxon>
        <taxon>Helcobacillus</taxon>
    </lineage>
</organism>
<dbReference type="GO" id="GO:0005829">
    <property type="term" value="C:cytosol"/>
    <property type="evidence" value="ECO:0007669"/>
    <property type="project" value="TreeGrafter"/>
</dbReference>
<evidence type="ECO:0000256" key="8">
    <source>
        <dbReference type="ARBA" id="ARBA00022840"/>
    </source>
</evidence>
<evidence type="ECO:0000256" key="11">
    <source>
        <dbReference type="HAMAP-Rule" id="MF_00109"/>
    </source>
</evidence>
<dbReference type="HAMAP" id="MF_00109">
    <property type="entry name" value="Shikimate_kinase"/>
    <property type="match status" value="1"/>
</dbReference>
<dbReference type="EC" id="2.7.1.71" evidence="3 11"/>
<dbReference type="GO" id="GO:0009073">
    <property type="term" value="P:aromatic amino acid family biosynthetic process"/>
    <property type="evidence" value="ECO:0007669"/>
    <property type="project" value="UniProtKB-KW"/>
</dbReference>
<dbReference type="InterPro" id="IPR000623">
    <property type="entry name" value="Shikimate_kinase/TSH1"/>
</dbReference>
<dbReference type="InterPro" id="IPR031322">
    <property type="entry name" value="Shikimate/glucono_kinase"/>
</dbReference>
<dbReference type="GO" id="GO:0008652">
    <property type="term" value="P:amino acid biosynthetic process"/>
    <property type="evidence" value="ECO:0007669"/>
    <property type="project" value="UniProtKB-KW"/>
</dbReference>
<comment type="similarity">
    <text evidence="2 11">Belongs to the shikimate kinase family.</text>
</comment>
<dbReference type="RefSeq" id="WP_183374325.1">
    <property type="nucleotide sequence ID" value="NZ_CBCSFZ010000002.1"/>
</dbReference>
<dbReference type="InterPro" id="IPR027417">
    <property type="entry name" value="P-loop_NTPase"/>
</dbReference>
<evidence type="ECO:0000256" key="4">
    <source>
        <dbReference type="ARBA" id="ARBA00022605"/>
    </source>
</evidence>
<feature type="binding site" evidence="11">
    <location>
        <position position="71"/>
    </location>
    <ligand>
        <name>substrate</name>
    </ligand>
</feature>